<dbReference type="Proteomes" id="UP001500642">
    <property type="component" value="Unassembled WGS sequence"/>
</dbReference>
<dbReference type="PROSITE" id="PS51186">
    <property type="entry name" value="GNAT"/>
    <property type="match status" value="1"/>
</dbReference>
<evidence type="ECO:0000256" key="2">
    <source>
        <dbReference type="ARBA" id="ARBA00023315"/>
    </source>
</evidence>
<accession>A0ABP8JBD9</accession>
<dbReference type="EMBL" id="BAABGL010000006">
    <property type="protein sequence ID" value="GAA4388143.1"/>
    <property type="molecule type" value="Genomic_DNA"/>
</dbReference>
<dbReference type="SUPFAM" id="SSF55729">
    <property type="entry name" value="Acyl-CoA N-acyltransferases (Nat)"/>
    <property type="match status" value="1"/>
</dbReference>
<evidence type="ECO:0000256" key="1">
    <source>
        <dbReference type="ARBA" id="ARBA00022679"/>
    </source>
</evidence>
<evidence type="ECO:0000259" key="3">
    <source>
        <dbReference type="PROSITE" id="PS51186"/>
    </source>
</evidence>
<keyword evidence="2" id="KW-0012">Acyltransferase</keyword>
<evidence type="ECO:0000313" key="4">
    <source>
        <dbReference type="EMBL" id="GAA4388143.1"/>
    </source>
</evidence>
<sequence length="173" mass="19154">MSGASGPGVRFRVMTEADWPAVEEIYRAGIATGQATFDSAPPASWEEFAERRIPALRLVAVDDDERVRGWAAATPVSARAVYRGVVEHSVYVHPEEFGRGLGARLLAEFIRVADAHGVWTIQGSLFPENTASVRLHARAGFRVVGRRERIALMTYGPQAGQWRDTVIVERRRP</sequence>
<keyword evidence="1" id="KW-0808">Transferase</keyword>
<dbReference type="InterPro" id="IPR016181">
    <property type="entry name" value="Acyl_CoA_acyltransferase"/>
</dbReference>
<evidence type="ECO:0000313" key="5">
    <source>
        <dbReference type="Proteomes" id="UP001500642"/>
    </source>
</evidence>
<name>A0ABP8JBD9_9MICO</name>
<dbReference type="PANTHER" id="PTHR43072:SF23">
    <property type="entry name" value="UPF0039 PROTEIN C11D3.02C"/>
    <property type="match status" value="1"/>
</dbReference>
<reference evidence="5" key="1">
    <citation type="journal article" date="2019" name="Int. J. Syst. Evol. Microbiol.">
        <title>The Global Catalogue of Microorganisms (GCM) 10K type strain sequencing project: providing services to taxonomists for standard genome sequencing and annotation.</title>
        <authorList>
            <consortium name="The Broad Institute Genomics Platform"/>
            <consortium name="The Broad Institute Genome Sequencing Center for Infectious Disease"/>
            <person name="Wu L."/>
            <person name="Ma J."/>
        </authorList>
    </citation>
    <scope>NUCLEOTIDE SEQUENCE [LARGE SCALE GENOMIC DNA]</scope>
    <source>
        <strain evidence="5">JCM 17808</strain>
    </source>
</reference>
<feature type="domain" description="N-acetyltransferase" evidence="3">
    <location>
        <begin position="9"/>
        <end position="173"/>
    </location>
</feature>
<dbReference type="CDD" id="cd04301">
    <property type="entry name" value="NAT_SF"/>
    <property type="match status" value="1"/>
</dbReference>
<comment type="caution">
    <text evidence="4">The sequence shown here is derived from an EMBL/GenBank/DDBJ whole genome shotgun (WGS) entry which is preliminary data.</text>
</comment>
<dbReference type="Pfam" id="PF00583">
    <property type="entry name" value="Acetyltransf_1"/>
    <property type="match status" value="1"/>
</dbReference>
<gene>
    <name evidence="4" type="ORF">GCM10023167_12600</name>
</gene>
<proteinExistence type="predicted"/>
<dbReference type="PANTHER" id="PTHR43072">
    <property type="entry name" value="N-ACETYLTRANSFERASE"/>
    <property type="match status" value="1"/>
</dbReference>
<organism evidence="4 5">
    <name type="scientific">Brevibacterium pityocampae</name>
    <dbReference type="NCBI Taxonomy" id="506594"/>
    <lineage>
        <taxon>Bacteria</taxon>
        <taxon>Bacillati</taxon>
        <taxon>Actinomycetota</taxon>
        <taxon>Actinomycetes</taxon>
        <taxon>Micrococcales</taxon>
        <taxon>Brevibacteriaceae</taxon>
        <taxon>Brevibacterium</taxon>
    </lineage>
</organism>
<dbReference type="Gene3D" id="3.40.630.30">
    <property type="match status" value="1"/>
</dbReference>
<dbReference type="InterPro" id="IPR000182">
    <property type="entry name" value="GNAT_dom"/>
</dbReference>
<keyword evidence="5" id="KW-1185">Reference proteome</keyword>
<dbReference type="RefSeq" id="WP_345030782.1">
    <property type="nucleotide sequence ID" value="NZ_BAABGL010000006.1"/>
</dbReference>
<protein>
    <submittedName>
        <fullName evidence="4">GNAT family N-acetyltransferase</fullName>
    </submittedName>
</protein>